<keyword evidence="7 9" id="KW-0100">Branched-chain amino acid biosynthesis</keyword>
<dbReference type="Proteomes" id="UP000284706">
    <property type="component" value="Unassembled WGS sequence"/>
</dbReference>
<evidence type="ECO:0000256" key="5">
    <source>
        <dbReference type="ARBA" id="ARBA00022679"/>
    </source>
</evidence>
<keyword evidence="6 8" id="KW-0663">Pyridoxal phosphate</keyword>
<dbReference type="GO" id="GO:0052656">
    <property type="term" value="F:L-isoleucine-2-oxoglutarate transaminase activity"/>
    <property type="evidence" value="ECO:0007669"/>
    <property type="project" value="RHEA"/>
</dbReference>
<comment type="catalytic activity">
    <reaction evidence="9">
        <text>L-leucine + 2-oxoglutarate = 4-methyl-2-oxopentanoate + L-glutamate</text>
        <dbReference type="Rhea" id="RHEA:18321"/>
        <dbReference type="ChEBI" id="CHEBI:16810"/>
        <dbReference type="ChEBI" id="CHEBI:17865"/>
        <dbReference type="ChEBI" id="CHEBI:29985"/>
        <dbReference type="ChEBI" id="CHEBI:57427"/>
        <dbReference type="EC" id="2.6.1.42"/>
    </reaction>
</comment>
<dbReference type="PROSITE" id="PS00770">
    <property type="entry name" value="AA_TRANSFER_CLASS_4"/>
    <property type="match status" value="1"/>
</dbReference>
<dbReference type="SUPFAM" id="SSF56752">
    <property type="entry name" value="D-aminoacid aminotransferase-like PLP-dependent enzymes"/>
    <property type="match status" value="1"/>
</dbReference>
<dbReference type="GO" id="GO:0009099">
    <property type="term" value="P:L-valine biosynthetic process"/>
    <property type="evidence" value="ECO:0007669"/>
    <property type="project" value="TreeGrafter"/>
</dbReference>
<dbReference type="GO" id="GO:0052655">
    <property type="term" value="F:L-valine-2-oxoglutarate transaminase activity"/>
    <property type="evidence" value="ECO:0007669"/>
    <property type="project" value="RHEA"/>
</dbReference>
<dbReference type="GO" id="GO:0052654">
    <property type="term" value="F:L-leucine-2-oxoglutarate transaminase activity"/>
    <property type="evidence" value="ECO:0007669"/>
    <property type="project" value="RHEA"/>
</dbReference>
<dbReference type="GO" id="GO:0008168">
    <property type="term" value="F:methyltransferase activity"/>
    <property type="evidence" value="ECO:0007669"/>
    <property type="project" value="InterPro"/>
</dbReference>
<gene>
    <name evidence="10" type="ORF">CVT26_009765</name>
</gene>
<dbReference type="AlphaFoldDB" id="A0A409VKH8"/>
<comment type="catalytic activity">
    <reaction evidence="9">
        <text>L-isoleucine + 2-oxoglutarate = (S)-3-methyl-2-oxopentanoate + L-glutamate</text>
        <dbReference type="Rhea" id="RHEA:24801"/>
        <dbReference type="ChEBI" id="CHEBI:16810"/>
        <dbReference type="ChEBI" id="CHEBI:29985"/>
        <dbReference type="ChEBI" id="CHEBI:35146"/>
        <dbReference type="ChEBI" id="CHEBI:58045"/>
        <dbReference type="EC" id="2.6.1.42"/>
    </reaction>
</comment>
<evidence type="ECO:0000256" key="6">
    <source>
        <dbReference type="ARBA" id="ARBA00022898"/>
    </source>
</evidence>
<dbReference type="FunFam" id="3.30.470.10:FF:000005">
    <property type="entry name" value="Branched-chain-amino-acid aminotransferase"/>
    <property type="match status" value="1"/>
</dbReference>
<dbReference type="InterPro" id="IPR029063">
    <property type="entry name" value="SAM-dependent_MTases_sf"/>
</dbReference>
<reference evidence="10 11" key="1">
    <citation type="journal article" date="2018" name="Evol. Lett.">
        <title>Horizontal gene cluster transfer increased hallucinogenic mushroom diversity.</title>
        <authorList>
            <person name="Reynolds H.T."/>
            <person name="Vijayakumar V."/>
            <person name="Gluck-Thaler E."/>
            <person name="Korotkin H.B."/>
            <person name="Matheny P.B."/>
            <person name="Slot J.C."/>
        </authorList>
    </citation>
    <scope>NUCLEOTIDE SEQUENCE [LARGE SCALE GENOMIC DNA]</scope>
    <source>
        <strain evidence="10 11">SRW20</strain>
    </source>
</reference>
<accession>A0A409VKH8</accession>
<dbReference type="InterPro" id="IPR036038">
    <property type="entry name" value="Aminotransferase-like"/>
</dbReference>
<dbReference type="Pfam" id="PF07757">
    <property type="entry name" value="AdoMet_MTase"/>
    <property type="match status" value="2"/>
</dbReference>
<protein>
    <recommendedName>
        <fullName evidence="9">Branched-chain-amino-acid aminotransferase</fullName>
        <ecNumber evidence="9">2.6.1.42</ecNumber>
    </recommendedName>
</protein>
<dbReference type="InterPro" id="IPR011671">
    <property type="entry name" value="tRNA_uracil_MeTrfase"/>
</dbReference>
<dbReference type="GO" id="GO:0005739">
    <property type="term" value="C:mitochondrion"/>
    <property type="evidence" value="ECO:0007669"/>
    <property type="project" value="TreeGrafter"/>
</dbReference>
<keyword evidence="11" id="KW-1185">Reference proteome</keyword>
<dbReference type="EC" id="2.6.1.42" evidence="9"/>
<dbReference type="NCBIfam" id="TIGR01123">
    <property type="entry name" value="ilvE_II"/>
    <property type="match status" value="1"/>
</dbReference>
<keyword evidence="5 9" id="KW-0808">Transferase</keyword>
<dbReference type="InterPro" id="IPR033939">
    <property type="entry name" value="BCAT_family"/>
</dbReference>
<evidence type="ECO:0000256" key="8">
    <source>
        <dbReference type="RuleBase" id="RU004516"/>
    </source>
</evidence>
<dbReference type="GO" id="GO:0009098">
    <property type="term" value="P:L-leucine biosynthetic process"/>
    <property type="evidence" value="ECO:0007669"/>
    <property type="project" value="TreeGrafter"/>
</dbReference>
<dbReference type="EMBL" id="NHYE01005622">
    <property type="protein sequence ID" value="PPQ66779.1"/>
    <property type="molecule type" value="Genomic_DNA"/>
</dbReference>
<dbReference type="InterPro" id="IPR043131">
    <property type="entry name" value="BCAT-like_N"/>
</dbReference>
<dbReference type="Gene3D" id="3.30.470.10">
    <property type="match status" value="1"/>
</dbReference>
<dbReference type="NCBIfam" id="NF009897">
    <property type="entry name" value="PRK13357.1"/>
    <property type="match status" value="1"/>
</dbReference>
<dbReference type="OrthoDB" id="1732691at2759"/>
<dbReference type="InterPro" id="IPR043132">
    <property type="entry name" value="BCAT-like_C"/>
</dbReference>
<evidence type="ECO:0000256" key="2">
    <source>
        <dbReference type="ARBA" id="ARBA00009320"/>
    </source>
</evidence>
<sequence length="888" mass="98442">MSQRPRFEPIPCDPAKKQEPLHSGWIPLIRCAADFPPEIFEVAVTQLIHHPEYNSTLILRSEVIADTTSNFPQFIPNLQERGLAPRRCIHRRLLPRRPGRDPPLEQYCTLYAPISGPDTDTVTTLVLTPIVDAQTPLPYYHPTVSHLAFRYSHLFTDSNTSDTPTPTLIIEVDPYPNTPLDPSSRLYRTCLALLDTVHRYGWGAMINYKKRVNHDVLIGREEYQDLYLVMRERHKGLVGTWQEVTDPLKHVFEDIGIATYLMLLWKHTFSRSPTPPSLPDIDTQGSEPWHSWPQPPGGFLDLGCGNGLLTHILTAEGYQGYGIDLRARTSWAHYPPSTQAALRVHAFDPTVDASKSDTEKDEYFKPGVWIIGNHADELTPWVPVLATQCGASGYLSIPCCAWAFDGRFVRSGADCALYPLPVLHSSGGKGDEGEGGIEGGQQSVEEFAETLNLGGDGTKSSYSQYRIWLASLSLYCGWEVETEVLRIPSTRNWGIVGRRRLENLPPEEALERVKEIIEDTSRLVVNLTGKPKPLPSLSSLKFGHTFTDHMLTVPWSAEAGWGTPQIQPYGPLSLEPSATVLHYAQTIFEGMKAYKDKEDKVRLFRPDMNMKRMQTSARRIALPTFNGPALLELIKELVRLDKQWIPTEPGHSLYIRPTMIGTQRAIGVGPPNEALLFVILSPVGPYYPNGFKPVALYGTTEYVRAAPGGTGAYKLGVNYAPGILPQTYAAKKGYAQNLWLHGPEHYLTEVGTMNLFVAFQKDGAIELVTPPLDGMILPGVTRDSVLTLAREHASGAYPLQGLPKDIIVSERPVTMMEVKEASKSGTLVEMFGAGTAAVISPVDRIGYLGEDVHIPTGKDGMGPLAKAMWTELVGRQTGAIPHEWSVVI</sequence>
<evidence type="ECO:0000313" key="11">
    <source>
        <dbReference type="Proteomes" id="UP000284706"/>
    </source>
</evidence>
<evidence type="ECO:0000256" key="1">
    <source>
        <dbReference type="ARBA" id="ARBA00001933"/>
    </source>
</evidence>
<comment type="cofactor">
    <cofactor evidence="1 8">
        <name>pyridoxal 5'-phosphate</name>
        <dbReference type="ChEBI" id="CHEBI:597326"/>
    </cofactor>
</comment>
<evidence type="ECO:0000256" key="7">
    <source>
        <dbReference type="ARBA" id="ARBA00023304"/>
    </source>
</evidence>
<keyword evidence="4 9" id="KW-0028">Amino-acid biosynthesis</keyword>
<dbReference type="FunFam" id="3.20.10.10:FF:000004">
    <property type="entry name" value="Branched-chain-amino-acid aminotransferase"/>
    <property type="match status" value="1"/>
</dbReference>
<dbReference type="InParanoid" id="A0A409VKH8"/>
<dbReference type="CDD" id="cd01557">
    <property type="entry name" value="BCAT_beta_family"/>
    <property type="match status" value="1"/>
</dbReference>
<dbReference type="Pfam" id="PF01063">
    <property type="entry name" value="Aminotran_4"/>
    <property type="match status" value="1"/>
</dbReference>
<evidence type="ECO:0000256" key="3">
    <source>
        <dbReference type="ARBA" id="ARBA00022576"/>
    </source>
</evidence>
<dbReference type="PANTHER" id="PTHR11825">
    <property type="entry name" value="SUBGROUP IIII AMINOTRANSFERASE"/>
    <property type="match status" value="1"/>
</dbReference>
<comment type="similarity">
    <text evidence="2 9">Belongs to the class-IV pyridoxal-phosphate-dependent aminotransferase family.</text>
</comment>
<dbReference type="InterPro" id="IPR005786">
    <property type="entry name" value="B_amino_transII"/>
</dbReference>
<dbReference type="Gene3D" id="3.20.10.10">
    <property type="entry name" value="D-amino Acid Aminotransferase, subunit A, domain 2"/>
    <property type="match status" value="1"/>
</dbReference>
<keyword evidence="3 9" id="KW-0032">Aminotransferase</keyword>
<comment type="catalytic activity">
    <reaction evidence="9">
        <text>L-valine + 2-oxoglutarate = 3-methyl-2-oxobutanoate + L-glutamate</text>
        <dbReference type="Rhea" id="RHEA:24813"/>
        <dbReference type="ChEBI" id="CHEBI:11851"/>
        <dbReference type="ChEBI" id="CHEBI:16810"/>
        <dbReference type="ChEBI" id="CHEBI:29985"/>
        <dbReference type="ChEBI" id="CHEBI:57762"/>
        <dbReference type="EC" id="2.6.1.42"/>
    </reaction>
</comment>
<organism evidence="10 11">
    <name type="scientific">Gymnopilus dilepis</name>
    <dbReference type="NCBI Taxonomy" id="231916"/>
    <lineage>
        <taxon>Eukaryota</taxon>
        <taxon>Fungi</taxon>
        <taxon>Dikarya</taxon>
        <taxon>Basidiomycota</taxon>
        <taxon>Agaricomycotina</taxon>
        <taxon>Agaricomycetes</taxon>
        <taxon>Agaricomycetidae</taxon>
        <taxon>Agaricales</taxon>
        <taxon>Agaricineae</taxon>
        <taxon>Hymenogastraceae</taxon>
        <taxon>Gymnopilus</taxon>
    </lineage>
</organism>
<dbReference type="InterPro" id="IPR001544">
    <property type="entry name" value="Aminotrans_IV"/>
</dbReference>
<dbReference type="FunCoup" id="A0A409VKH8">
    <property type="interactions" value="30"/>
</dbReference>
<evidence type="ECO:0000256" key="4">
    <source>
        <dbReference type="ARBA" id="ARBA00022605"/>
    </source>
</evidence>
<dbReference type="PANTHER" id="PTHR11825:SF44">
    <property type="entry name" value="BRANCHED-CHAIN-AMINO-ACID AMINOTRANSFERASE"/>
    <property type="match status" value="1"/>
</dbReference>
<dbReference type="InterPro" id="IPR018300">
    <property type="entry name" value="Aminotrans_IV_CS"/>
</dbReference>
<dbReference type="STRING" id="231916.A0A409VKH8"/>
<evidence type="ECO:0000313" key="10">
    <source>
        <dbReference type="EMBL" id="PPQ66779.1"/>
    </source>
</evidence>
<dbReference type="SUPFAM" id="SSF53335">
    <property type="entry name" value="S-adenosyl-L-methionine-dependent methyltransferases"/>
    <property type="match status" value="1"/>
</dbReference>
<name>A0A409VKH8_9AGAR</name>
<evidence type="ECO:0000256" key="9">
    <source>
        <dbReference type="RuleBase" id="RU004517"/>
    </source>
</evidence>
<proteinExistence type="inferred from homology"/>
<comment type="caution">
    <text evidence="10">The sequence shown here is derived from an EMBL/GenBank/DDBJ whole genome shotgun (WGS) entry which is preliminary data.</text>
</comment>